<evidence type="ECO:0000256" key="1">
    <source>
        <dbReference type="SAM" id="Phobius"/>
    </source>
</evidence>
<evidence type="ECO:0000313" key="2">
    <source>
        <dbReference type="EMBL" id="GAA4628198.1"/>
    </source>
</evidence>
<keyword evidence="1" id="KW-0812">Transmembrane</keyword>
<gene>
    <name evidence="2" type="ORF">GCM10023196_043590</name>
</gene>
<dbReference type="Proteomes" id="UP001501442">
    <property type="component" value="Unassembled WGS sequence"/>
</dbReference>
<reference evidence="3" key="1">
    <citation type="journal article" date="2019" name="Int. J. Syst. Evol. Microbiol.">
        <title>The Global Catalogue of Microorganisms (GCM) 10K type strain sequencing project: providing services to taxonomists for standard genome sequencing and annotation.</title>
        <authorList>
            <consortium name="The Broad Institute Genomics Platform"/>
            <consortium name="The Broad Institute Genome Sequencing Center for Infectious Disease"/>
            <person name="Wu L."/>
            <person name="Ma J."/>
        </authorList>
    </citation>
    <scope>NUCLEOTIDE SEQUENCE [LARGE SCALE GENOMIC DNA]</scope>
    <source>
        <strain evidence="3">JCM 17939</strain>
    </source>
</reference>
<proteinExistence type="predicted"/>
<name>A0ABP8UCI9_9ACTN</name>
<keyword evidence="1" id="KW-1133">Transmembrane helix</keyword>
<keyword evidence="1" id="KW-0472">Membrane</keyword>
<comment type="caution">
    <text evidence="2">The sequence shown here is derived from an EMBL/GenBank/DDBJ whole genome shotgun (WGS) entry which is preliminary data.</text>
</comment>
<dbReference type="EMBL" id="BAABHK010000005">
    <property type="protein sequence ID" value="GAA4628198.1"/>
    <property type="molecule type" value="Genomic_DNA"/>
</dbReference>
<accession>A0ABP8UCI9</accession>
<evidence type="ECO:0000313" key="3">
    <source>
        <dbReference type="Proteomes" id="UP001501442"/>
    </source>
</evidence>
<sequence>METVRRPPPDGRIRGIAIRSKRDDEGGETMRRSRVRPFLSAAVPLAIAASAGAVAIVPAHAASRVRRLPTAPQYYLS</sequence>
<protein>
    <submittedName>
        <fullName evidence="2">Uncharacterized protein</fullName>
    </submittedName>
</protein>
<keyword evidence="3" id="KW-1185">Reference proteome</keyword>
<organism evidence="2 3">
    <name type="scientific">Actinoallomurus vinaceus</name>
    <dbReference type="NCBI Taxonomy" id="1080074"/>
    <lineage>
        <taxon>Bacteria</taxon>
        <taxon>Bacillati</taxon>
        <taxon>Actinomycetota</taxon>
        <taxon>Actinomycetes</taxon>
        <taxon>Streptosporangiales</taxon>
        <taxon>Thermomonosporaceae</taxon>
        <taxon>Actinoallomurus</taxon>
    </lineage>
</organism>
<feature type="transmembrane region" description="Helical" evidence="1">
    <location>
        <begin position="38"/>
        <end position="57"/>
    </location>
</feature>